<protein>
    <submittedName>
        <fullName evidence="1">AroM protein</fullName>
    </submittedName>
</protein>
<dbReference type="AlphaFoldDB" id="F9DS88"/>
<evidence type="ECO:0000313" key="1">
    <source>
        <dbReference type="EMBL" id="EGQ26388.1"/>
    </source>
</evidence>
<gene>
    <name evidence="1" type="ORF">HMPREF9372_1668</name>
</gene>
<name>F9DS88_9BACL</name>
<dbReference type="eggNOG" id="COG4126">
    <property type="taxonomic scope" value="Bacteria"/>
</dbReference>
<organism evidence="1 2">
    <name type="scientific">Sporosarcina newyorkensis 2681</name>
    <dbReference type="NCBI Taxonomy" id="1027292"/>
    <lineage>
        <taxon>Bacteria</taxon>
        <taxon>Bacillati</taxon>
        <taxon>Bacillota</taxon>
        <taxon>Bacilli</taxon>
        <taxon>Bacillales</taxon>
        <taxon>Caryophanaceae</taxon>
        <taxon>Sporosarcina</taxon>
    </lineage>
</organism>
<dbReference type="Pfam" id="PF07302">
    <property type="entry name" value="AroM"/>
    <property type="match status" value="1"/>
</dbReference>
<reference evidence="1 2" key="1">
    <citation type="submission" date="2011-04" db="EMBL/GenBank/DDBJ databases">
        <authorList>
            <person name="Muzny D."/>
            <person name="Qin X."/>
            <person name="Deng J."/>
            <person name="Jiang H."/>
            <person name="Liu Y."/>
            <person name="Qu J."/>
            <person name="Song X.-Z."/>
            <person name="Zhang L."/>
            <person name="Thornton R."/>
            <person name="Coyle M."/>
            <person name="Francisco L."/>
            <person name="Jackson L."/>
            <person name="Javaid M."/>
            <person name="Korchina V."/>
            <person name="Kovar C."/>
            <person name="Mata R."/>
            <person name="Mathew T."/>
            <person name="Ngo R."/>
            <person name="Nguyen L."/>
            <person name="Nguyen N."/>
            <person name="Okwuonu G."/>
            <person name="Ongeri F."/>
            <person name="Pham C."/>
            <person name="Simmons D."/>
            <person name="Wilczek-Boney K."/>
            <person name="Hale W."/>
            <person name="Jakkamsetti A."/>
            <person name="Pham P."/>
            <person name="Ruth R."/>
            <person name="San Lucas F."/>
            <person name="Warren J."/>
            <person name="Zhang J."/>
            <person name="Zhao Z."/>
            <person name="Zhou C."/>
            <person name="Zhu D."/>
            <person name="Lee S."/>
            <person name="Bess C."/>
            <person name="Blankenburg K."/>
            <person name="Forbes L."/>
            <person name="Fu Q."/>
            <person name="Gubbala S."/>
            <person name="Hirani K."/>
            <person name="Jayaseelan J.C."/>
            <person name="Lara F."/>
            <person name="Munidasa M."/>
            <person name="Palculict T."/>
            <person name="Patil S."/>
            <person name="Pu L.-L."/>
            <person name="Saada N."/>
            <person name="Tang L."/>
            <person name="Weissenberger G."/>
            <person name="Zhu Y."/>
            <person name="Hemphill L."/>
            <person name="Shang Y."/>
            <person name="Youmans B."/>
            <person name="Ayvaz T."/>
            <person name="Ross M."/>
            <person name="Santibanez J."/>
            <person name="Aqrawi P."/>
            <person name="Gross S."/>
            <person name="Joshi V."/>
            <person name="Fowler G."/>
            <person name="Nazareth L."/>
            <person name="Reid J."/>
            <person name="Worley K."/>
            <person name="Petrosino J."/>
            <person name="Highlander S."/>
            <person name="Gibbs R."/>
        </authorList>
    </citation>
    <scope>NUCLEOTIDE SEQUENCE [LARGE SCALE GENOMIC DNA]</scope>
    <source>
        <strain evidence="1 2">2681</strain>
    </source>
</reference>
<evidence type="ECO:0000313" key="2">
    <source>
        <dbReference type="Proteomes" id="UP000005316"/>
    </source>
</evidence>
<accession>F9DS88</accession>
<sequence length="205" mass="23691">MHETFKKYIPHVNIVERGILDSYKPDEIETLVSSQPGQTLVSRLRDGSKVRLEKKFVDQELGKLVAACQDDHIDAILVACTGKFELFTSTKPILYPDYIVSQIVKGLFREKEIGVVVPLSEQRTEILDKWNEAEIDCMLDSCTPYQVEWTEFQKVAERMDEWPIQAIILDCMGYDDKMKQYMSRYTEKPILPSRNLVFAAVAEMF</sequence>
<dbReference type="EMBL" id="AFPZ01000046">
    <property type="protein sequence ID" value="EGQ26388.1"/>
    <property type="molecule type" value="Genomic_DNA"/>
</dbReference>
<dbReference type="STRING" id="759851.SAMN04244570_2149"/>
<dbReference type="InterPro" id="IPR010843">
    <property type="entry name" value="Uncharacterised_AroM"/>
</dbReference>
<dbReference type="HOGENOM" id="CLU_077346_0_0_9"/>
<comment type="caution">
    <text evidence="1">The sequence shown here is derived from an EMBL/GenBank/DDBJ whole genome shotgun (WGS) entry which is preliminary data.</text>
</comment>
<dbReference type="Proteomes" id="UP000005316">
    <property type="component" value="Unassembled WGS sequence"/>
</dbReference>
<proteinExistence type="predicted"/>